<keyword evidence="2" id="KW-1185">Reference proteome</keyword>
<proteinExistence type="predicted"/>
<accession>A0ABP1YEP1</accession>
<dbReference type="RefSeq" id="WP_050156729.1">
    <property type="nucleotide sequence ID" value="NZ_CPXJ01000060.1"/>
</dbReference>
<evidence type="ECO:0000313" key="2">
    <source>
        <dbReference type="Proteomes" id="UP000041601"/>
    </source>
</evidence>
<dbReference type="Proteomes" id="UP000041601">
    <property type="component" value="Unassembled WGS sequence"/>
</dbReference>
<name>A0ABP1YEP1_YEREN</name>
<gene>
    <name evidence="1" type="ORF">ERS137959_03879</name>
</gene>
<sequence>MNKLKGRSPALARIYDNSNKLDSQLTIISHLLSTGDVETEELISAANIAWDINHQVSIDIAEAVEESNAEQLNHLQASPSVEKEDIKDDFGDIDSMMAGMMYLAASDFSHVELERLLGVTRNLISAVEKKITPLLAD</sequence>
<evidence type="ECO:0000313" key="1">
    <source>
        <dbReference type="EMBL" id="CNE47550.1"/>
    </source>
</evidence>
<comment type="caution">
    <text evidence="1">The sequence shown here is derived from an EMBL/GenBank/DDBJ whole genome shotgun (WGS) entry which is preliminary data.</text>
</comment>
<reference evidence="1 2" key="1">
    <citation type="submission" date="2015-03" db="EMBL/GenBank/DDBJ databases">
        <authorList>
            <consortium name="Pathogen Informatics"/>
            <person name="Murphy D."/>
        </authorList>
    </citation>
    <scope>NUCLEOTIDE SEQUENCE [LARGE SCALE GENOMIC DNA]</scope>
    <source>
        <strain evidence="1 2">IP05342</strain>
    </source>
</reference>
<dbReference type="EMBL" id="CPXJ01000060">
    <property type="protein sequence ID" value="CNE47550.1"/>
    <property type="molecule type" value="Genomic_DNA"/>
</dbReference>
<protein>
    <submittedName>
        <fullName evidence="1">Uncharacterized protein</fullName>
    </submittedName>
</protein>
<organism evidence="1 2">
    <name type="scientific">Yersinia enterocolitica</name>
    <dbReference type="NCBI Taxonomy" id="630"/>
    <lineage>
        <taxon>Bacteria</taxon>
        <taxon>Pseudomonadati</taxon>
        <taxon>Pseudomonadota</taxon>
        <taxon>Gammaproteobacteria</taxon>
        <taxon>Enterobacterales</taxon>
        <taxon>Yersiniaceae</taxon>
        <taxon>Yersinia</taxon>
    </lineage>
</organism>